<evidence type="ECO:0000313" key="1">
    <source>
        <dbReference type="EMBL" id="VDP82466.1"/>
    </source>
</evidence>
<proteinExistence type="predicted"/>
<sequence length="56" mass="6846">MSIKHNLDRMNKEHQEILKILKYKNNYLPFSDLYIQLFQLNELQHLNQRSFPIVTS</sequence>
<evidence type="ECO:0000313" key="2">
    <source>
        <dbReference type="Proteomes" id="UP000269396"/>
    </source>
</evidence>
<dbReference type="EMBL" id="UZAL01044439">
    <property type="protein sequence ID" value="VDP82466.1"/>
    <property type="molecule type" value="Genomic_DNA"/>
</dbReference>
<keyword evidence="2" id="KW-1185">Reference proteome</keyword>
<accession>A0A183Q1F2</accession>
<dbReference type="Proteomes" id="UP000269396">
    <property type="component" value="Unassembled WGS sequence"/>
</dbReference>
<protein>
    <submittedName>
        <fullName evidence="1">Uncharacterized protein</fullName>
    </submittedName>
</protein>
<dbReference type="AlphaFoldDB" id="A0A183Q1F2"/>
<gene>
    <name evidence="1" type="ORF">SMTD_LOCUS20438</name>
</gene>
<reference evidence="1 2" key="1">
    <citation type="submission" date="2018-11" db="EMBL/GenBank/DDBJ databases">
        <authorList>
            <consortium name="Pathogen Informatics"/>
        </authorList>
    </citation>
    <scope>NUCLEOTIDE SEQUENCE [LARGE SCALE GENOMIC DNA]</scope>
    <source>
        <strain>Denwood</strain>
        <strain evidence="2">Zambia</strain>
    </source>
</reference>
<name>A0A183Q1F2_9TREM</name>
<organism evidence="1 2">
    <name type="scientific">Schistosoma mattheei</name>
    <dbReference type="NCBI Taxonomy" id="31246"/>
    <lineage>
        <taxon>Eukaryota</taxon>
        <taxon>Metazoa</taxon>
        <taxon>Spiralia</taxon>
        <taxon>Lophotrochozoa</taxon>
        <taxon>Platyhelminthes</taxon>
        <taxon>Trematoda</taxon>
        <taxon>Digenea</taxon>
        <taxon>Strigeidida</taxon>
        <taxon>Schistosomatoidea</taxon>
        <taxon>Schistosomatidae</taxon>
        <taxon>Schistosoma</taxon>
    </lineage>
</organism>